<dbReference type="Pfam" id="PF00010">
    <property type="entry name" value="HLH"/>
    <property type="match status" value="1"/>
</dbReference>
<dbReference type="InterPro" id="IPR036638">
    <property type="entry name" value="HLH_DNA-bd_sf"/>
</dbReference>
<dbReference type="AlphaFoldDB" id="A0AAV7A8L5"/>
<dbReference type="EMBL" id="WNYA01000009">
    <property type="protein sequence ID" value="KAG8557110.1"/>
    <property type="molecule type" value="Genomic_DNA"/>
</dbReference>
<dbReference type="GO" id="GO:0000981">
    <property type="term" value="F:DNA-binding transcription factor activity, RNA polymerase II-specific"/>
    <property type="evidence" value="ECO:0007669"/>
    <property type="project" value="TreeGrafter"/>
</dbReference>
<evidence type="ECO:0000256" key="1">
    <source>
        <dbReference type="ARBA" id="ARBA00004123"/>
    </source>
</evidence>
<feature type="coiled-coil region" evidence="9">
    <location>
        <begin position="40"/>
        <end position="68"/>
    </location>
</feature>
<organism evidence="12 13">
    <name type="scientific">Engystomops pustulosus</name>
    <name type="common">Tungara frog</name>
    <name type="synonym">Physalaemus pustulosus</name>
    <dbReference type="NCBI Taxonomy" id="76066"/>
    <lineage>
        <taxon>Eukaryota</taxon>
        <taxon>Metazoa</taxon>
        <taxon>Chordata</taxon>
        <taxon>Craniata</taxon>
        <taxon>Vertebrata</taxon>
        <taxon>Euteleostomi</taxon>
        <taxon>Amphibia</taxon>
        <taxon>Batrachia</taxon>
        <taxon>Anura</taxon>
        <taxon>Neobatrachia</taxon>
        <taxon>Hyloidea</taxon>
        <taxon>Leptodactylidae</taxon>
        <taxon>Leiuperinae</taxon>
        <taxon>Engystomops</taxon>
    </lineage>
</organism>
<accession>A0AAV7A8L5</accession>
<keyword evidence="13" id="KW-1185">Reference proteome</keyword>
<keyword evidence="5" id="KW-0238">DNA-binding</keyword>
<dbReference type="CDD" id="cd18926">
    <property type="entry name" value="bHLHzip_MITF"/>
    <property type="match status" value="1"/>
</dbReference>
<feature type="coiled-coil region" evidence="9">
    <location>
        <begin position="288"/>
        <end position="329"/>
    </location>
</feature>
<dbReference type="FunFam" id="4.10.280.10:FF:000003">
    <property type="entry name" value="microphthalmia-associated transcription factor isoform X1"/>
    <property type="match status" value="1"/>
</dbReference>
<dbReference type="InterPro" id="IPR011598">
    <property type="entry name" value="bHLH_dom"/>
</dbReference>
<comment type="caution">
    <text evidence="12">The sequence shown here is derived from an EMBL/GenBank/DDBJ whole genome shotgun (WGS) entry which is preliminary data.</text>
</comment>
<evidence type="ECO:0000313" key="12">
    <source>
        <dbReference type="EMBL" id="KAG8557110.1"/>
    </source>
</evidence>
<evidence type="ECO:0000256" key="4">
    <source>
        <dbReference type="ARBA" id="ARBA00023015"/>
    </source>
</evidence>
<keyword evidence="9" id="KW-0175">Coiled coil</keyword>
<keyword evidence="4" id="KW-0805">Transcription regulation</keyword>
<evidence type="ECO:0000313" key="13">
    <source>
        <dbReference type="Proteomes" id="UP000824782"/>
    </source>
</evidence>
<comment type="similarity">
    <text evidence="3">Belongs to the MiT/TFE family.</text>
</comment>
<dbReference type="Gene3D" id="4.10.280.10">
    <property type="entry name" value="Helix-loop-helix DNA-binding domain"/>
    <property type="match status" value="1"/>
</dbReference>
<dbReference type="GO" id="GO:0030318">
    <property type="term" value="P:melanocyte differentiation"/>
    <property type="evidence" value="ECO:0007669"/>
    <property type="project" value="TreeGrafter"/>
</dbReference>
<dbReference type="GO" id="GO:0000978">
    <property type="term" value="F:RNA polymerase II cis-regulatory region sequence-specific DNA binding"/>
    <property type="evidence" value="ECO:0007669"/>
    <property type="project" value="TreeGrafter"/>
</dbReference>
<dbReference type="GO" id="GO:0046983">
    <property type="term" value="F:protein dimerization activity"/>
    <property type="evidence" value="ECO:0007669"/>
    <property type="project" value="InterPro"/>
</dbReference>
<dbReference type="PANTHER" id="PTHR45776">
    <property type="entry name" value="MIP04163P"/>
    <property type="match status" value="1"/>
</dbReference>
<evidence type="ECO:0000256" key="5">
    <source>
        <dbReference type="ARBA" id="ARBA00023125"/>
    </source>
</evidence>
<dbReference type="Pfam" id="PF11851">
    <property type="entry name" value="DUF3371"/>
    <property type="match status" value="1"/>
</dbReference>
<protein>
    <recommendedName>
        <fullName evidence="11">BHLH domain-containing protein</fullName>
    </recommendedName>
</protein>
<keyword evidence="8" id="KW-0539">Nucleus</keyword>
<evidence type="ECO:0000256" key="3">
    <source>
        <dbReference type="ARBA" id="ARBA00008289"/>
    </source>
</evidence>
<sequence>METLGVHMYQPCFYGSSAEHPGASKPPLSSSNMTSRILLRQQLMREQMQEQERREQQQKHQAAQFMQQRVAASHTAAINVSVSSSLPSAAQVPMEVLKVQTHLENPTKYHIQQAQKQQVQQYLTTAKHPSKALSLPCPNQPGDHIMPPGNSAPNSPMAMLTLTTTCEKEMDDVIDDIISLESSYNEEILMMDPAMQMANTIRHAGSFVPHMPVSASLIDIYGNQESEARALAKERQKKDNHNLIERRRRFNINDRIKELGTLIPKSNDPEIVCFRDMRWNKGTILKASVDYIRKLQREQQRSKELENKQKKLEHANRHLLLRIQELEMQARAHGLSIMPATGLCSSDLVSRVIKQEPMLDSCNQELLQNHHELTGTSTLDLNDGTITFSNNIRNITDSPTAYSMPTKKGSKLEDIFMDDTLSPRVHETLHSLSPGTSKANSRRSSISMEDNDHHC</sequence>
<feature type="domain" description="BHLH" evidence="11">
    <location>
        <begin position="236"/>
        <end position="295"/>
    </location>
</feature>
<keyword evidence="6" id="KW-0010">Activator</keyword>
<evidence type="ECO:0000259" key="11">
    <source>
        <dbReference type="PROSITE" id="PS50888"/>
    </source>
</evidence>
<dbReference type="SMART" id="SM00353">
    <property type="entry name" value="HLH"/>
    <property type="match status" value="1"/>
</dbReference>
<evidence type="ECO:0000256" key="6">
    <source>
        <dbReference type="ARBA" id="ARBA00023159"/>
    </source>
</evidence>
<name>A0AAV7A8L5_ENGPU</name>
<dbReference type="Proteomes" id="UP000824782">
    <property type="component" value="Unassembled WGS sequence"/>
</dbReference>
<feature type="region of interest" description="Disordered" evidence="10">
    <location>
        <begin position="426"/>
        <end position="455"/>
    </location>
</feature>
<dbReference type="SUPFAM" id="SSF47459">
    <property type="entry name" value="HLH, helix-loop-helix DNA-binding domain"/>
    <property type="match status" value="1"/>
</dbReference>
<proteinExistence type="inferred from homology"/>
<dbReference type="GO" id="GO:0005634">
    <property type="term" value="C:nucleus"/>
    <property type="evidence" value="ECO:0007669"/>
    <property type="project" value="UniProtKB-SubCell"/>
</dbReference>
<keyword evidence="7" id="KW-0804">Transcription</keyword>
<evidence type="ECO:0000256" key="9">
    <source>
        <dbReference type="SAM" id="Coils"/>
    </source>
</evidence>
<feature type="compositionally biased region" description="Polar residues" evidence="10">
    <location>
        <begin position="430"/>
        <end position="448"/>
    </location>
</feature>
<dbReference type="PROSITE" id="PS50888">
    <property type="entry name" value="BHLH"/>
    <property type="match status" value="1"/>
</dbReference>
<evidence type="ECO:0000256" key="8">
    <source>
        <dbReference type="ARBA" id="ARBA00023242"/>
    </source>
</evidence>
<reference evidence="12" key="1">
    <citation type="thesis" date="2020" institute="ProQuest LLC" country="789 East Eisenhower Parkway, Ann Arbor, MI, USA">
        <title>Comparative Genomics and Chromosome Evolution.</title>
        <authorList>
            <person name="Mudd A.B."/>
        </authorList>
    </citation>
    <scope>NUCLEOTIDE SEQUENCE</scope>
    <source>
        <strain evidence="12">237g6f4</strain>
        <tissue evidence="12">Blood</tissue>
    </source>
</reference>
<evidence type="ECO:0000256" key="2">
    <source>
        <dbReference type="ARBA" id="ARBA00004496"/>
    </source>
</evidence>
<dbReference type="GO" id="GO:0005737">
    <property type="term" value="C:cytoplasm"/>
    <property type="evidence" value="ECO:0007669"/>
    <property type="project" value="UniProtKB-SubCell"/>
</dbReference>
<comment type="subcellular location">
    <subcellularLocation>
        <location evidence="2">Cytoplasm</location>
    </subcellularLocation>
    <subcellularLocation>
        <location evidence="1">Nucleus</location>
    </subcellularLocation>
</comment>
<dbReference type="InterPro" id="IPR031867">
    <property type="entry name" value="MiT/TFE_N"/>
</dbReference>
<evidence type="ECO:0000256" key="10">
    <source>
        <dbReference type="SAM" id="MobiDB-lite"/>
    </source>
</evidence>
<evidence type="ECO:0000256" key="7">
    <source>
        <dbReference type="ARBA" id="ARBA00023163"/>
    </source>
</evidence>
<dbReference type="PANTHER" id="PTHR45776:SF4">
    <property type="entry name" value="MICROPHTHALMIA-ASSOCIATED TRANSCRIPTION FACTOR"/>
    <property type="match status" value="1"/>
</dbReference>
<gene>
    <name evidence="12" type="ORF">GDO81_018336</name>
</gene>
<dbReference type="Pfam" id="PF15951">
    <property type="entry name" value="MITF_TFEB_C_3_N"/>
    <property type="match status" value="1"/>
</dbReference>
<dbReference type="InterPro" id="IPR021802">
    <property type="entry name" value="MiT/TFE_C"/>
</dbReference>